<dbReference type="Pfam" id="PF04825">
    <property type="entry name" value="Rad21_Rec8_N"/>
    <property type="match status" value="1"/>
</dbReference>
<comment type="similarity">
    <text evidence="2">Belongs to the rad21 family.</text>
</comment>
<evidence type="ECO:0000259" key="5">
    <source>
        <dbReference type="Pfam" id="PF04824"/>
    </source>
</evidence>
<dbReference type="GO" id="GO:0003682">
    <property type="term" value="F:chromatin binding"/>
    <property type="evidence" value="ECO:0007669"/>
    <property type="project" value="TreeGrafter"/>
</dbReference>
<keyword evidence="8" id="KW-1185">Reference proteome</keyword>
<reference evidence="7 8" key="1">
    <citation type="submission" date="2013-07" db="EMBL/GenBank/DDBJ databases">
        <title>The Genome Sequence of Cryptococcus heveanensis BCC8398.</title>
        <authorList>
            <consortium name="The Broad Institute Genome Sequencing Platform"/>
            <person name="Cuomo C."/>
            <person name="Litvintseva A."/>
            <person name="Chen Y."/>
            <person name="Heitman J."/>
            <person name="Sun S."/>
            <person name="Springer D."/>
            <person name="Dromer F."/>
            <person name="Young S.K."/>
            <person name="Zeng Q."/>
            <person name="Gargeya S."/>
            <person name="Fitzgerald M."/>
            <person name="Abouelleil A."/>
            <person name="Alvarado L."/>
            <person name="Berlin A.M."/>
            <person name="Chapman S.B."/>
            <person name="Dewar J."/>
            <person name="Goldberg J."/>
            <person name="Griggs A."/>
            <person name="Gujja S."/>
            <person name="Hansen M."/>
            <person name="Howarth C."/>
            <person name="Imamovic A."/>
            <person name="Larimer J."/>
            <person name="McCowan C."/>
            <person name="Murphy C."/>
            <person name="Pearson M."/>
            <person name="Priest M."/>
            <person name="Roberts A."/>
            <person name="Saif S."/>
            <person name="Shea T."/>
            <person name="Sykes S."/>
            <person name="Wortman J."/>
            <person name="Nusbaum C."/>
            <person name="Birren B."/>
        </authorList>
    </citation>
    <scope>NUCLEOTIDE SEQUENCE [LARGE SCALE GENOMIC DNA]</scope>
    <source>
        <strain evidence="7 8">BCC8398</strain>
    </source>
</reference>
<evidence type="ECO:0000256" key="3">
    <source>
        <dbReference type="ARBA" id="ARBA00023242"/>
    </source>
</evidence>
<sequence>MILNELVKSGPLAKIWLSAHQEKKLSKAQALGVDVGESVEAILTQDDALPLRSSGPLMLGVVRIYSRKVGYLFDDCKEARERISLAFRPGIVDLPEDQVRASKNAITFPDVRNDFDFLDWTWSGPSFTAPEASALQPPANLPRSKKEFGAYNFGRPAAPSIYGGSTTASRHGSQDADGSMLDSNDFSGIDLGLDLEGDFSMDVERGRDIMTPMSRFSREGSDLAKRAGSRAASLGRGESIQGEAPADIEPLDLGLDFDNLDQPLPELEDRSRRESSALSTPPPLSPPPEALGELTPRTAARVAAAAQPAPKVKRPRLVQADEELELPDEPRDVTSILGEEQYIPADPEVLRLREIIADPAAHFLPTIRVGGQQMIFAGPQGLAPELAELFAFPTTVLRRTRGEEAAEEAPTPKRARVEGEEAEEEGVEAGRRVARASEAPFQIESGFGAGVGDDSFGFQPEDLPFDEPLATPRAERTLPRAQREPSIAASRAESIARDVQYGAESGDYKLVMFDARAAGAREEASQSQLSQLSTPTKSSERTTASGFSKNTSMAMGLIRKELDAIEEGERVLSFDKLADKSTKRAASSFFFELLVLGTRDCVKLDQARPYENIDIRAKDKLWPEGEAEGESLGVAAAA</sequence>
<dbReference type="PANTHER" id="PTHR12585">
    <property type="entry name" value="SCC1 / RAD21 FAMILY MEMBER"/>
    <property type="match status" value="1"/>
</dbReference>
<feature type="compositionally biased region" description="Basic and acidic residues" evidence="4">
    <location>
        <begin position="216"/>
        <end position="225"/>
    </location>
</feature>
<dbReference type="InterPro" id="IPR039781">
    <property type="entry name" value="Rad21/Rec8-like"/>
</dbReference>
<evidence type="ECO:0000313" key="7">
    <source>
        <dbReference type="EMBL" id="OCF37595.1"/>
    </source>
</evidence>
<evidence type="ECO:0000256" key="1">
    <source>
        <dbReference type="ARBA" id="ARBA00004123"/>
    </source>
</evidence>
<dbReference type="InterPro" id="IPR006909">
    <property type="entry name" value="Rad21/Rec8_C_eu"/>
</dbReference>
<feature type="region of interest" description="Disordered" evidence="4">
    <location>
        <begin position="162"/>
        <end position="181"/>
    </location>
</feature>
<feature type="compositionally biased region" description="Low complexity" evidence="4">
    <location>
        <begin position="525"/>
        <end position="537"/>
    </location>
</feature>
<dbReference type="GO" id="GO:0007064">
    <property type="term" value="P:mitotic sister chromatid cohesion"/>
    <property type="evidence" value="ECO:0007669"/>
    <property type="project" value="TreeGrafter"/>
</dbReference>
<feature type="region of interest" description="Disordered" evidence="4">
    <location>
        <begin position="522"/>
        <end position="548"/>
    </location>
</feature>
<dbReference type="Proteomes" id="UP000092666">
    <property type="component" value="Unassembled WGS sequence"/>
</dbReference>
<dbReference type="STRING" id="1296120.A0A1B9H2V2"/>
<dbReference type="InterPro" id="IPR006910">
    <property type="entry name" value="Rad21_Rec8_N"/>
</dbReference>
<dbReference type="AlphaFoldDB" id="A0A1B9H2V2"/>
<dbReference type="GO" id="GO:1990414">
    <property type="term" value="P:replication-born double-strand break repair via sister chromatid exchange"/>
    <property type="evidence" value="ECO:0007669"/>
    <property type="project" value="TreeGrafter"/>
</dbReference>
<evidence type="ECO:0000259" key="6">
    <source>
        <dbReference type="Pfam" id="PF04825"/>
    </source>
</evidence>
<dbReference type="OrthoDB" id="10071381at2759"/>
<organism evidence="7 8">
    <name type="scientific">Kwoniella heveanensis BCC8398</name>
    <dbReference type="NCBI Taxonomy" id="1296120"/>
    <lineage>
        <taxon>Eukaryota</taxon>
        <taxon>Fungi</taxon>
        <taxon>Dikarya</taxon>
        <taxon>Basidiomycota</taxon>
        <taxon>Agaricomycotina</taxon>
        <taxon>Tremellomycetes</taxon>
        <taxon>Tremellales</taxon>
        <taxon>Cryptococcaceae</taxon>
        <taxon>Kwoniella</taxon>
    </lineage>
</organism>
<protein>
    <recommendedName>
        <fullName evidence="9">Cohesin complex subunit SCC1</fullName>
    </recommendedName>
</protein>
<feature type="domain" description="Rad21/Rec8-like protein N-terminal" evidence="6">
    <location>
        <begin position="6"/>
        <end position="101"/>
    </location>
</feature>
<evidence type="ECO:0000256" key="4">
    <source>
        <dbReference type="SAM" id="MobiDB-lite"/>
    </source>
</evidence>
<feature type="domain" description="Rad21/Rec8-like protein C-terminal eukaryotic" evidence="5">
    <location>
        <begin position="569"/>
        <end position="620"/>
    </location>
</feature>
<dbReference type="GO" id="GO:0030892">
    <property type="term" value="C:mitotic cohesin complex"/>
    <property type="evidence" value="ECO:0007669"/>
    <property type="project" value="TreeGrafter"/>
</dbReference>
<dbReference type="Pfam" id="PF04824">
    <property type="entry name" value="Rad21_Rec8"/>
    <property type="match status" value="1"/>
</dbReference>
<evidence type="ECO:0000313" key="8">
    <source>
        <dbReference type="Proteomes" id="UP000092666"/>
    </source>
</evidence>
<feature type="compositionally biased region" description="Pro residues" evidence="4">
    <location>
        <begin position="280"/>
        <end position="289"/>
    </location>
</feature>
<keyword evidence="3" id="KW-0539">Nucleus</keyword>
<comment type="subcellular location">
    <subcellularLocation>
        <location evidence="1">Nucleus</location>
    </subcellularLocation>
</comment>
<name>A0A1B9H2V2_9TREE</name>
<gene>
    <name evidence="7" type="ORF">I316_00721</name>
</gene>
<reference evidence="8" key="2">
    <citation type="submission" date="2013-12" db="EMBL/GenBank/DDBJ databases">
        <title>Evolution of pathogenesis and genome organization in the Tremellales.</title>
        <authorList>
            <person name="Cuomo C."/>
            <person name="Litvintseva A."/>
            <person name="Heitman J."/>
            <person name="Chen Y."/>
            <person name="Sun S."/>
            <person name="Springer D."/>
            <person name="Dromer F."/>
            <person name="Young S."/>
            <person name="Zeng Q."/>
            <person name="Chapman S."/>
            <person name="Gujja S."/>
            <person name="Saif S."/>
            <person name="Birren B."/>
        </authorList>
    </citation>
    <scope>NUCLEOTIDE SEQUENCE [LARGE SCALE GENOMIC DNA]</scope>
    <source>
        <strain evidence="8">BCC8398</strain>
    </source>
</reference>
<proteinExistence type="inferred from homology"/>
<dbReference type="Gene3D" id="1.10.10.580">
    <property type="entry name" value="Structural maintenance of chromosome 1. Chain E"/>
    <property type="match status" value="1"/>
</dbReference>
<dbReference type="EMBL" id="KV700122">
    <property type="protein sequence ID" value="OCF37595.1"/>
    <property type="molecule type" value="Genomic_DNA"/>
</dbReference>
<accession>A0A1B9H2V2</accession>
<feature type="region of interest" description="Disordered" evidence="4">
    <location>
        <begin position="401"/>
        <end position="431"/>
    </location>
</feature>
<dbReference type="InterPro" id="IPR036390">
    <property type="entry name" value="WH_DNA-bd_sf"/>
</dbReference>
<dbReference type="InterPro" id="IPR023093">
    <property type="entry name" value="ScpA-like_C"/>
</dbReference>
<evidence type="ECO:0008006" key="9">
    <source>
        <dbReference type="Google" id="ProtNLM"/>
    </source>
</evidence>
<feature type="region of interest" description="Disordered" evidence="4">
    <location>
        <begin position="210"/>
        <end position="292"/>
    </location>
</feature>
<dbReference type="GO" id="GO:0005634">
    <property type="term" value="C:nucleus"/>
    <property type="evidence" value="ECO:0007669"/>
    <property type="project" value="UniProtKB-SubCell"/>
</dbReference>
<evidence type="ECO:0000256" key="2">
    <source>
        <dbReference type="ARBA" id="ARBA00009870"/>
    </source>
</evidence>
<dbReference type="SUPFAM" id="SSF46785">
    <property type="entry name" value="Winged helix' DNA-binding domain"/>
    <property type="match status" value="1"/>
</dbReference>
<dbReference type="PANTHER" id="PTHR12585:SF69">
    <property type="entry name" value="FI11703P"/>
    <property type="match status" value="1"/>
</dbReference>